<comment type="similarity">
    <text evidence="2">Belongs to the binding-protein-dependent transport system permease family. CysTW subfamily.</text>
</comment>
<evidence type="ECO:0000256" key="3">
    <source>
        <dbReference type="ARBA" id="ARBA00022448"/>
    </source>
</evidence>
<evidence type="ECO:0000256" key="4">
    <source>
        <dbReference type="ARBA" id="ARBA00022475"/>
    </source>
</evidence>
<accession>A0A223S2S3</accession>
<feature type="domain" description="ABC transmembrane type-1" evidence="9">
    <location>
        <begin position="84"/>
        <end position="288"/>
    </location>
</feature>
<feature type="transmembrane region" description="Helical" evidence="8">
    <location>
        <begin position="87"/>
        <end position="109"/>
    </location>
</feature>
<dbReference type="GO" id="GO:0005886">
    <property type="term" value="C:plasma membrane"/>
    <property type="evidence" value="ECO:0007669"/>
    <property type="project" value="UniProtKB-SubCell"/>
</dbReference>
<protein>
    <submittedName>
        <fullName evidence="10">ABC transporter permease</fullName>
    </submittedName>
</protein>
<proteinExistence type="inferred from homology"/>
<dbReference type="KEGG" id="ngv:CDO52_05535"/>
<evidence type="ECO:0000256" key="7">
    <source>
        <dbReference type="ARBA" id="ARBA00023136"/>
    </source>
</evidence>
<feature type="transmembrane region" description="Helical" evidence="8">
    <location>
        <begin position="271"/>
        <end position="291"/>
    </location>
</feature>
<evidence type="ECO:0000256" key="8">
    <source>
        <dbReference type="RuleBase" id="RU363032"/>
    </source>
</evidence>
<dbReference type="CDD" id="cd06261">
    <property type="entry name" value="TM_PBP2"/>
    <property type="match status" value="1"/>
</dbReference>
<feature type="transmembrane region" description="Helical" evidence="8">
    <location>
        <begin position="171"/>
        <end position="192"/>
    </location>
</feature>
<evidence type="ECO:0000256" key="6">
    <source>
        <dbReference type="ARBA" id="ARBA00022989"/>
    </source>
</evidence>
<organism evidence="10 11">
    <name type="scientific">Nocardiopsis gilva YIM 90087</name>
    <dbReference type="NCBI Taxonomy" id="1235441"/>
    <lineage>
        <taxon>Bacteria</taxon>
        <taxon>Bacillati</taxon>
        <taxon>Actinomycetota</taxon>
        <taxon>Actinomycetes</taxon>
        <taxon>Streptosporangiales</taxon>
        <taxon>Nocardiopsidaceae</taxon>
        <taxon>Nocardiopsis</taxon>
    </lineage>
</organism>
<reference evidence="10 11" key="1">
    <citation type="submission" date="2017-08" db="EMBL/GenBank/DDBJ databases">
        <title>The complete genome sequence of Nocardiopsis gilva YIM 90087.</title>
        <authorList>
            <person name="Yin M."/>
            <person name="Tang S."/>
        </authorList>
    </citation>
    <scope>NUCLEOTIDE SEQUENCE [LARGE SCALE GENOMIC DNA]</scope>
    <source>
        <strain evidence="10 11">YIM 90087</strain>
    </source>
</reference>
<dbReference type="EMBL" id="CP022753">
    <property type="protein sequence ID" value="ASU82319.1"/>
    <property type="molecule type" value="Genomic_DNA"/>
</dbReference>
<evidence type="ECO:0000256" key="2">
    <source>
        <dbReference type="ARBA" id="ARBA00007069"/>
    </source>
</evidence>
<dbReference type="PROSITE" id="PS50928">
    <property type="entry name" value="ABC_TM1"/>
    <property type="match status" value="1"/>
</dbReference>
<evidence type="ECO:0000313" key="10">
    <source>
        <dbReference type="EMBL" id="ASU82319.1"/>
    </source>
</evidence>
<dbReference type="InterPro" id="IPR000515">
    <property type="entry name" value="MetI-like"/>
</dbReference>
<dbReference type="AlphaFoldDB" id="A0A223S2S3"/>
<dbReference type="PANTHER" id="PTHR42929:SF1">
    <property type="entry name" value="INNER MEMBRANE ABC TRANSPORTER PERMEASE PROTEIN YDCU-RELATED"/>
    <property type="match status" value="1"/>
</dbReference>
<keyword evidence="3 8" id="KW-0813">Transport</keyword>
<keyword evidence="6 8" id="KW-1133">Transmembrane helix</keyword>
<dbReference type="InterPro" id="IPR035906">
    <property type="entry name" value="MetI-like_sf"/>
</dbReference>
<feature type="transmembrane region" description="Helical" evidence="8">
    <location>
        <begin position="213"/>
        <end position="235"/>
    </location>
</feature>
<keyword evidence="5 8" id="KW-0812">Transmembrane</keyword>
<dbReference type="SUPFAM" id="SSF161098">
    <property type="entry name" value="MetI-like"/>
    <property type="match status" value="1"/>
</dbReference>
<dbReference type="Proteomes" id="UP000215005">
    <property type="component" value="Chromosome"/>
</dbReference>
<keyword evidence="7 8" id="KW-0472">Membrane</keyword>
<dbReference type="RefSeq" id="WP_017620196.1">
    <property type="nucleotide sequence ID" value="NZ_ANBG01000303.1"/>
</dbReference>
<name>A0A223S2S3_9ACTN</name>
<evidence type="ECO:0000313" key="11">
    <source>
        <dbReference type="Proteomes" id="UP000215005"/>
    </source>
</evidence>
<keyword evidence="4" id="KW-1003">Cell membrane</keyword>
<dbReference type="Pfam" id="PF00528">
    <property type="entry name" value="BPD_transp_1"/>
    <property type="match status" value="1"/>
</dbReference>
<evidence type="ECO:0000256" key="1">
    <source>
        <dbReference type="ARBA" id="ARBA00004651"/>
    </source>
</evidence>
<dbReference type="GO" id="GO:0055085">
    <property type="term" value="P:transmembrane transport"/>
    <property type="evidence" value="ECO:0007669"/>
    <property type="project" value="InterPro"/>
</dbReference>
<feature type="transmembrane region" description="Helical" evidence="8">
    <location>
        <begin position="121"/>
        <end position="144"/>
    </location>
</feature>
<evidence type="ECO:0000256" key="5">
    <source>
        <dbReference type="ARBA" id="ARBA00022692"/>
    </source>
</evidence>
<dbReference type="Gene3D" id="1.10.3720.10">
    <property type="entry name" value="MetI-like"/>
    <property type="match status" value="1"/>
</dbReference>
<evidence type="ECO:0000259" key="9">
    <source>
        <dbReference type="PROSITE" id="PS50928"/>
    </source>
</evidence>
<feature type="transmembrane region" description="Helical" evidence="8">
    <location>
        <begin position="26"/>
        <end position="48"/>
    </location>
</feature>
<sequence length="305" mass="33270">MAMETTTTPEGGPSPTPTPPRRVAAAAPYFLVLPGWLWLAIFFVVPIVSMVTMSLMSGNLVRGFSLTFEFGNYADAVATYWEQILRSLFYGGCATLLCIAIGYPVAYWIAFRGGAYKSTYLLLLLLPFFVSFVLRTISWGFLLADDGVLLGTLKDIGLVPDGTRVLNSAPAVVFGLAYNFLPFMVLPIYAVLERMDHRLVEAARDLYAGRVQAFVRVVLPISLPGVFAGVIMTFIPSSADYINAKVLGGTHNTMIGQVIESQYLVNNAYPMAASITFILMAVLLIGIFSYARALGTEQVMEAQAR</sequence>
<dbReference type="PANTHER" id="PTHR42929">
    <property type="entry name" value="INNER MEMBRANE ABC TRANSPORTER PERMEASE PROTEIN YDCU-RELATED-RELATED"/>
    <property type="match status" value="1"/>
</dbReference>
<gene>
    <name evidence="10" type="ORF">CDO52_05535</name>
</gene>
<keyword evidence="11" id="KW-1185">Reference proteome</keyword>
<comment type="subcellular location">
    <subcellularLocation>
        <location evidence="1 8">Cell membrane</location>
        <topology evidence="1 8">Multi-pass membrane protein</topology>
    </subcellularLocation>
</comment>